<keyword evidence="9" id="KW-0443">Lipid metabolism</keyword>
<evidence type="ECO:0000256" key="5">
    <source>
        <dbReference type="ARBA" id="ARBA00022824"/>
    </source>
</evidence>
<evidence type="ECO:0000256" key="13">
    <source>
        <dbReference type="SAM" id="Phobius"/>
    </source>
</evidence>
<feature type="transmembrane region" description="Helical" evidence="13">
    <location>
        <begin position="20"/>
        <end position="38"/>
    </location>
</feature>
<comment type="similarity">
    <text evidence="2">Belongs to the ERG28 family.</text>
</comment>
<comment type="subcellular location">
    <subcellularLocation>
        <location evidence="1">Endoplasmic reticulum membrane</location>
        <topology evidence="1">Multi-pass membrane protein</topology>
    </subcellularLocation>
</comment>
<dbReference type="PANTHER" id="PTHR15451:SF19">
    <property type="entry name" value="ERGOSTEROL BIOSYNTHETIC PROTEIN 28 HOMOLOG"/>
    <property type="match status" value="1"/>
</dbReference>
<feature type="transmembrane region" description="Helical" evidence="13">
    <location>
        <begin position="59"/>
        <end position="76"/>
    </location>
</feature>
<keyword evidence="6" id="KW-0752">Steroid biosynthesis</keyword>
<keyword evidence="4 13" id="KW-0812">Transmembrane</keyword>
<keyword evidence="5" id="KW-0256">Endoplasmic reticulum</keyword>
<keyword evidence="7 13" id="KW-1133">Transmembrane helix</keyword>
<sequence>MASTFLALLPQSEGLLPKWQLFIAVVAALNTVQNFATLKFTKRVYSKKPAEVTALQARTFAVWTLLSAVVRFYAAYHIHDKSIYDITFISYLIAFGHITSELLIFGTGGTKFPSLSPLIVSSTSLVWMFTQYDFYVKR</sequence>
<evidence type="ECO:0000313" key="14">
    <source>
        <dbReference type="EMBL" id="KAK7690795.1"/>
    </source>
</evidence>
<evidence type="ECO:0000256" key="4">
    <source>
        <dbReference type="ARBA" id="ARBA00022692"/>
    </source>
</evidence>
<dbReference type="EMBL" id="JASBNA010000006">
    <property type="protein sequence ID" value="KAK7690795.1"/>
    <property type="molecule type" value="Genomic_DNA"/>
</dbReference>
<comment type="caution">
    <text evidence="14">The sequence shown here is derived from an EMBL/GenBank/DDBJ whole genome shotgun (WGS) entry which is preliminary data.</text>
</comment>
<protein>
    <recommendedName>
        <fullName evidence="16">Erg28-like protein</fullName>
    </recommendedName>
</protein>
<evidence type="ECO:0000256" key="7">
    <source>
        <dbReference type="ARBA" id="ARBA00022989"/>
    </source>
</evidence>
<evidence type="ECO:0000256" key="11">
    <source>
        <dbReference type="ARBA" id="ARBA00023166"/>
    </source>
</evidence>
<evidence type="ECO:0000256" key="10">
    <source>
        <dbReference type="ARBA" id="ARBA00023136"/>
    </source>
</evidence>
<evidence type="ECO:0000256" key="3">
    <source>
        <dbReference type="ARBA" id="ARBA00022516"/>
    </source>
</evidence>
<dbReference type="InterPro" id="IPR005352">
    <property type="entry name" value="Erg28"/>
</dbReference>
<evidence type="ECO:0000256" key="9">
    <source>
        <dbReference type="ARBA" id="ARBA00023098"/>
    </source>
</evidence>
<keyword evidence="10 13" id="KW-0472">Membrane</keyword>
<dbReference type="AlphaFoldDB" id="A0AAW0GBR4"/>
<evidence type="ECO:0000256" key="6">
    <source>
        <dbReference type="ARBA" id="ARBA00022955"/>
    </source>
</evidence>
<keyword evidence="12" id="KW-0753">Steroid metabolism</keyword>
<gene>
    <name evidence="14" type="ORF">QCA50_005895</name>
</gene>
<proteinExistence type="inferred from homology"/>
<dbReference type="PANTHER" id="PTHR15451">
    <property type="entry name" value="ERGOSTEROL BIOSYNTHETIC PROTEIN 28-RELATED"/>
    <property type="match status" value="1"/>
</dbReference>
<keyword evidence="3" id="KW-0444">Lipid biosynthesis</keyword>
<keyword evidence="15" id="KW-1185">Reference proteome</keyword>
<evidence type="ECO:0000256" key="8">
    <source>
        <dbReference type="ARBA" id="ARBA00023011"/>
    </source>
</evidence>
<name>A0AAW0GBR4_9APHY</name>
<keyword evidence="8" id="KW-0756">Sterol biosynthesis</keyword>
<dbReference type="GO" id="GO:0005789">
    <property type="term" value="C:endoplasmic reticulum membrane"/>
    <property type="evidence" value="ECO:0007669"/>
    <property type="project" value="UniProtKB-SubCell"/>
</dbReference>
<evidence type="ECO:0000256" key="1">
    <source>
        <dbReference type="ARBA" id="ARBA00004477"/>
    </source>
</evidence>
<accession>A0AAW0GBR4</accession>
<evidence type="ECO:0000313" key="15">
    <source>
        <dbReference type="Proteomes" id="UP001385951"/>
    </source>
</evidence>
<dbReference type="Pfam" id="PF03694">
    <property type="entry name" value="Erg28"/>
    <property type="match status" value="1"/>
</dbReference>
<keyword evidence="11" id="KW-1207">Sterol metabolism</keyword>
<feature type="transmembrane region" description="Helical" evidence="13">
    <location>
        <begin position="112"/>
        <end position="130"/>
    </location>
</feature>
<organism evidence="14 15">
    <name type="scientific">Cerrena zonata</name>
    <dbReference type="NCBI Taxonomy" id="2478898"/>
    <lineage>
        <taxon>Eukaryota</taxon>
        <taxon>Fungi</taxon>
        <taxon>Dikarya</taxon>
        <taxon>Basidiomycota</taxon>
        <taxon>Agaricomycotina</taxon>
        <taxon>Agaricomycetes</taxon>
        <taxon>Polyporales</taxon>
        <taxon>Cerrenaceae</taxon>
        <taxon>Cerrena</taxon>
    </lineage>
</organism>
<feature type="transmembrane region" description="Helical" evidence="13">
    <location>
        <begin position="88"/>
        <end position="105"/>
    </location>
</feature>
<dbReference type="Proteomes" id="UP001385951">
    <property type="component" value="Unassembled WGS sequence"/>
</dbReference>
<evidence type="ECO:0000256" key="12">
    <source>
        <dbReference type="ARBA" id="ARBA00023221"/>
    </source>
</evidence>
<evidence type="ECO:0000256" key="2">
    <source>
        <dbReference type="ARBA" id="ARBA00005377"/>
    </source>
</evidence>
<dbReference type="GO" id="GO:0016126">
    <property type="term" value="P:sterol biosynthetic process"/>
    <property type="evidence" value="ECO:0007669"/>
    <property type="project" value="UniProtKB-KW"/>
</dbReference>
<reference evidence="14 15" key="1">
    <citation type="submission" date="2022-09" db="EMBL/GenBank/DDBJ databases">
        <authorList>
            <person name="Palmer J.M."/>
        </authorList>
    </citation>
    <scope>NUCLEOTIDE SEQUENCE [LARGE SCALE GENOMIC DNA]</scope>
    <source>
        <strain evidence="14 15">DSM 7382</strain>
    </source>
</reference>
<dbReference type="GO" id="GO:0030674">
    <property type="term" value="F:protein-macromolecule adaptor activity"/>
    <property type="evidence" value="ECO:0007669"/>
    <property type="project" value="TreeGrafter"/>
</dbReference>
<evidence type="ECO:0008006" key="16">
    <source>
        <dbReference type="Google" id="ProtNLM"/>
    </source>
</evidence>